<protein>
    <submittedName>
        <fullName evidence="6">LysR family transcriptional regulator</fullName>
    </submittedName>
</protein>
<keyword evidence="4" id="KW-0804">Transcription</keyword>
<evidence type="ECO:0000313" key="6">
    <source>
        <dbReference type="EMBL" id="MBC5735415.1"/>
    </source>
</evidence>
<dbReference type="InterPro" id="IPR005119">
    <property type="entry name" value="LysR_subst-bd"/>
</dbReference>
<dbReference type="SUPFAM" id="SSF46785">
    <property type="entry name" value="Winged helix' DNA-binding domain"/>
    <property type="match status" value="1"/>
</dbReference>
<keyword evidence="2" id="KW-0805">Transcription regulation</keyword>
<dbReference type="PANTHER" id="PTHR30346">
    <property type="entry name" value="TRANSCRIPTIONAL DUAL REGULATOR HCAR-RELATED"/>
    <property type="match status" value="1"/>
</dbReference>
<dbReference type="Pfam" id="PF00126">
    <property type="entry name" value="HTH_1"/>
    <property type="match status" value="1"/>
</dbReference>
<dbReference type="Pfam" id="PF03466">
    <property type="entry name" value="LysR_substrate"/>
    <property type="match status" value="1"/>
</dbReference>
<dbReference type="InterPro" id="IPR036388">
    <property type="entry name" value="WH-like_DNA-bd_sf"/>
</dbReference>
<dbReference type="PROSITE" id="PS50931">
    <property type="entry name" value="HTH_LYSR"/>
    <property type="match status" value="1"/>
</dbReference>
<dbReference type="Gene3D" id="1.10.10.10">
    <property type="entry name" value="Winged helix-like DNA-binding domain superfamily/Winged helix DNA-binding domain"/>
    <property type="match status" value="1"/>
</dbReference>
<sequence length="310" mass="35276">MRLEQLEYVTEIAKCHSMTRAAANLFVTQPALSESLNSLERELDFTIFRRSKQGMTLTAAGEKFFEEAQMVLSIIRGWDKFSQVGAEEGGNVNLGFTSVTRNLLPLIEAAVENAGGDYHLCCFASGDDTVLADIQQGKFNVGLIGVIPAKYSEYAPFCEKNGWKLDFLFEDPFQVMISTKNPLAQKELLEFDDLKGLTIARYPDPYGSITKAYYRDFFAQDYPCYTHDKDILLEQVARDRAVAVFPWVSVVNHYRVRRGQVKPMSIRNFSLPVHFYIIHPGEEKLTAPERLLVEHIREIPFLERIQAGEE</sequence>
<dbReference type="AlphaFoldDB" id="A0A8J6JIF2"/>
<reference evidence="6" key="1">
    <citation type="submission" date="2020-08" db="EMBL/GenBank/DDBJ databases">
        <title>Genome public.</title>
        <authorList>
            <person name="Liu C."/>
            <person name="Sun Q."/>
        </authorList>
    </citation>
    <scope>NUCLEOTIDE SEQUENCE</scope>
    <source>
        <strain evidence="6">NSJ-52</strain>
    </source>
</reference>
<organism evidence="6 7">
    <name type="scientific">Lawsonibacter faecis</name>
    <dbReference type="NCBI Taxonomy" id="2763052"/>
    <lineage>
        <taxon>Bacteria</taxon>
        <taxon>Bacillati</taxon>
        <taxon>Bacillota</taxon>
        <taxon>Clostridia</taxon>
        <taxon>Eubacteriales</taxon>
        <taxon>Oscillospiraceae</taxon>
        <taxon>Lawsonibacter</taxon>
    </lineage>
</organism>
<evidence type="ECO:0000313" key="7">
    <source>
        <dbReference type="Proteomes" id="UP000607645"/>
    </source>
</evidence>
<dbReference type="GO" id="GO:0003700">
    <property type="term" value="F:DNA-binding transcription factor activity"/>
    <property type="evidence" value="ECO:0007669"/>
    <property type="project" value="InterPro"/>
</dbReference>
<evidence type="ECO:0000259" key="5">
    <source>
        <dbReference type="PROSITE" id="PS50931"/>
    </source>
</evidence>
<dbReference type="GO" id="GO:0032993">
    <property type="term" value="C:protein-DNA complex"/>
    <property type="evidence" value="ECO:0007669"/>
    <property type="project" value="TreeGrafter"/>
</dbReference>
<dbReference type="PRINTS" id="PR00039">
    <property type="entry name" value="HTHLYSR"/>
</dbReference>
<proteinExistence type="inferred from homology"/>
<dbReference type="InterPro" id="IPR036390">
    <property type="entry name" value="WH_DNA-bd_sf"/>
</dbReference>
<accession>A0A8J6JIF2</accession>
<comment type="caution">
    <text evidence="6">The sequence shown here is derived from an EMBL/GenBank/DDBJ whole genome shotgun (WGS) entry which is preliminary data.</text>
</comment>
<comment type="similarity">
    <text evidence="1">Belongs to the LysR transcriptional regulatory family.</text>
</comment>
<name>A0A8J6JIF2_9FIRM</name>
<dbReference type="RefSeq" id="WP_155145485.1">
    <property type="nucleotide sequence ID" value="NZ_JACOPQ010000001.1"/>
</dbReference>
<keyword evidence="3" id="KW-0238">DNA-binding</keyword>
<evidence type="ECO:0000256" key="3">
    <source>
        <dbReference type="ARBA" id="ARBA00023125"/>
    </source>
</evidence>
<dbReference type="GO" id="GO:0003677">
    <property type="term" value="F:DNA binding"/>
    <property type="evidence" value="ECO:0007669"/>
    <property type="project" value="UniProtKB-KW"/>
</dbReference>
<dbReference type="FunFam" id="1.10.10.10:FF:000001">
    <property type="entry name" value="LysR family transcriptional regulator"/>
    <property type="match status" value="1"/>
</dbReference>
<dbReference type="EMBL" id="JACOPQ010000001">
    <property type="protein sequence ID" value="MBC5735415.1"/>
    <property type="molecule type" value="Genomic_DNA"/>
</dbReference>
<evidence type="ECO:0000256" key="2">
    <source>
        <dbReference type="ARBA" id="ARBA00023015"/>
    </source>
</evidence>
<evidence type="ECO:0000256" key="1">
    <source>
        <dbReference type="ARBA" id="ARBA00009437"/>
    </source>
</evidence>
<dbReference type="PANTHER" id="PTHR30346:SF0">
    <property type="entry name" value="HCA OPERON TRANSCRIPTIONAL ACTIVATOR HCAR"/>
    <property type="match status" value="1"/>
</dbReference>
<feature type="domain" description="HTH lysR-type" evidence="5">
    <location>
        <begin position="1"/>
        <end position="58"/>
    </location>
</feature>
<evidence type="ECO:0000256" key="4">
    <source>
        <dbReference type="ARBA" id="ARBA00023163"/>
    </source>
</evidence>
<gene>
    <name evidence="6" type="ORF">H8S62_00135</name>
</gene>
<dbReference type="InterPro" id="IPR000847">
    <property type="entry name" value="LysR_HTH_N"/>
</dbReference>
<keyword evidence="7" id="KW-1185">Reference proteome</keyword>
<dbReference type="Proteomes" id="UP000607645">
    <property type="component" value="Unassembled WGS sequence"/>
</dbReference>
<dbReference type="Gene3D" id="3.40.190.10">
    <property type="entry name" value="Periplasmic binding protein-like II"/>
    <property type="match status" value="2"/>
</dbReference>
<dbReference type="SUPFAM" id="SSF53850">
    <property type="entry name" value="Periplasmic binding protein-like II"/>
    <property type="match status" value="1"/>
</dbReference>